<name>A0A2S1YQN7_9FLAO</name>
<dbReference type="PANTHER" id="PTHR37937:SF1">
    <property type="entry name" value="CONJUGATIVE TRANSFER: DNA TRANSPORT"/>
    <property type="match status" value="1"/>
</dbReference>
<feature type="transmembrane region" description="Helical" evidence="7">
    <location>
        <begin position="122"/>
        <end position="143"/>
    </location>
</feature>
<comment type="subcellular location">
    <subcellularLocation>
        <location evidence="1">Cell membrane</location>
        <topology evidence="1">Multi-pass membrane protein</topology>
    </subcellularLocation>
</comment>
<dbReference type="CDD" id="cd01127">
    <property type="entry name" value="TrwB_TraG_TraD_VirD4"/>
    <property type="match status" value="1"/>
</dbReference>
<reference evidence="9 10" key="1">
    <citation type="submission" date="2018-05" db="EMBL/GenBank/DDBJ databases">
        <title>Genome sequencing of Flavobacterium sp. HYN0056.</title>
        <authorList>
            <person name="Yi H."/>
            <person name="Baek C."/>
        </authorList>
    </citation>
    <scope>NUCLEOTIDE SEQUENCE [LARGE SCALE GENOMIC DNA]</scope>
    <source>
        <strain evidence="9 10">HYN0056</strain>
    </source>
</reference>
<evidence type="ECO:0000256" key="7">
    <source>
        <dbReference type="SAM" id="Phobius"/>
    </source>
</evidence>
<organism evidence="9 10">
    <name type="scientific">Flavobacterium crocinum</name>
    <dbReference type="NCBI Taxonomy" id="2183896"/>
    <lineage>
        <taxon>Bacteria</taxon>
        <taxon>Pseudomonadati</taxon>
        <taxon>Bacteroidota</taxon>
        <taxon>Flavobacteriia</taxon>
        <taxon>Flavobacteriales</taxon>
        <taxon>Flavobacteriaceae</taxon>
        <taxon>Flavobacterium</taxon>
    </lineage>
</organism>
<dbReference type="SUPFAM" id="SSF52540">
    <property type="entry name" value="P-loop containing nucleoside triphosphate hydrolases"/>
    <property type="match status" value="1"/>
</dbReference>
<accession>A0A2S1YQN7</accession>
<dbReference type="NCBIfam" id="NF041326">
    <property type="entry name" value="Bacteroid_MobC"/>
    <property type="match status" value="1"/>
</dbReference>
<dbReference type="RefSeq" id="WP_109193788.1">
    <property type="nucleotide sequence ID" value="NZ_CP029255.1"/>
</dbReference>
<dbReference type="InterPro" id="IPR003688">
    <property type="entry name" value="TraG/VirD4"/>
</dbReference>
<dbReference type="InterPro" id="IPR025988">
    <property type="entry name" value="YWFCY_dom"/>
</dbReference>
<keyword evidence="4 7" id="KW-0812">Transmembrane</keyword>
<evidence type="ECO:0000256" key="4">
    <source>
        <dbReference type="ARBA" id="ARBA00022692"/>
    </source>
</evidence>
<evidence type="ECO:0000256" key="3">
    <source>
        <dbReference type="ARBA" id="ARBA00022475"/>
    </source>
</evidence>
<evidence type="ECO:0000313" key="9">
    <source>
        <dbReference type="EMBL" id="AWK06371.1"/>
    </source>
</evidence>
<dbReference type="InterPro" id="IPR027417">
    <property type="entry name" value="P-loop_NTPase"/>
</dbReference>
<keyword evidence="6 7" id="KW-0472">Membrane</keyword>
<dbReference type="GO" id="GO:0005886">
    <property type="term" value="C:plasma membrane"/>
    <property type="evidence" value="ECO:0007669"/>
    <property type="project" value="UniProtKB-SubCell"/>
</dbReference>
<evidence type="ECO:0000313" key="10">
    <source>
        <dbReference type="Proteomes" id="UP000245250"/>
    </source>
</evidence>
<keyword evidence="3" id="KW-1003">Cell membrane</keyword>
<protein>
    <submittedName>
        <fullName evidence="9">Conjugal transfer protein TraG</fullName>
    </submittedName>
</protein>
<feature type="transmembrane region" description="Helical" evidence="7">
    <location>
        <begin position="21"/>
        <end position="40"/>
    </location>
</feature>
<sequence>MQTGENEQALRKILDMTRLMSIIILMLHFYYYCYGAFRFWELTGAFGDKILVSVYKTGLFESFHISKLLALGLLAVSLLGAKGRKDEKMQFETAVYYLVSGLVFYFLSGLILFFGGAVLVCALLYMALTVLGFLLVLSGGTLLSRIIKERLAAGDIFNSENETFPQEERLLENEYSINLPASYYLKKKLRLSWINIINPFRGLLVLGSPGSGKSYFVIRHVITQHIAKGFSMFVYDFKYDDLSKIVYNTFEKYRHVYTVMPKCYFINFDTIMHRCNPLDPQSMEDITDASESARTILLGLNREWIKKQGDFFVESPINFLSAVIWYLRRYNNGEFCTLPHVIELMQADYDSLFTLLRTDKEIEVLINPFINAYLNDAMEQLEGQIASAKIAMARLSSPQLYYVLSGNDFTLDINNPLEPKIVCMGNNPQKIQIYGAVLSLYVNRLVKLVNKKGKLKSSLIFDEFPTIYLNNMDSLIATARSNKVATCLGIQDFSQLRKDYGREQADVIMNITGNIISGQVTGDTAKQLSERFGKIMQDRESISINSSDTSVSRSRQLEAAVPPSKISSLSSGEFAGMTADDPDCKIDLKMFHSQIVNDHEALRKEEEGYTEIPAVRKLDNAMIQQNYMQIKQDVQDIIYTEMERLFQDPALKHLIVKK</sequence>
<evidence type="ECO:0000259" key="8">
    <source>
        <dbReference type="Pfam" id="PF14293"/>
    </source>
</evidence>
<proteinExistence type="inferred from homology"/>
<evidence type="ECO:0000256" key="1">
    <source>
        <dbReference type="ARBA" id="ARBA00004651"/>
    </source>
</evidence>
<dbReference type="EMBL" id="CP029255">
    <property type="protein sequence ID" value="AWK06371.1"/>
    <property type="molecule type" value="Genomic_DNA"/>
</dbReference>
<evidence type="ECO:0000256" key="2">
    <source>
        <dbReference type="ARBA" id="ARBA00008806"/>
    </source>
</evidence>
<dbReference type="Pfam" id="PF14293">
    <property type="entry name" value="YWFCY"/>
    <property type="match status" value="1"/>
</dbReference>
<dbReference type="Proteomes" id="UP000245250">
    <property type="component" value="Chromosome"/>
</dbReference>
<keyword evidence="5 7" id="KW-1133">Transmembrane helix</keyword>
<evidence type="ECO:0000256" key="5">
    <source>
        <dbReference type="ARBA" id="ARBA00022989"/>
    </source>
</evidence>
<keyword evidence="10" id="KW-1185">Reference proteome</keyword>
<dbReference type="PANTHER" id="PTHR37937">
    <property type="entry name" value="CONJUGATIVE TRANSFER: DNA TRANSPORT"/>
    <property type="match status" value="1"/>
</dbReference>
<dbReference type="OrthoDB" id="102453at2"/>
<feature type="transmembrane region" description="Helical" evidence="7">
    <location>
        <begin position="93"/>
        <end position="116"/>
    </location>
</feature>
<dbReference type="KEGG" id="fcr:HYN56_19925"/>
<dbReference type="AlphaFoldDB" id="A0A2S1YQN7"/>
<evidence type="ECO:0000256" key="6">
    <source>
        <dbReference type="ARBA" id="ARBA00023136"/>
    </source>
</evidence>
<comment type="similarity">
    <text evidence="2">Belongs to the VirD4/TraG family.</text>
</comment>
<feature type="transmembrane region" description="Helical" evidence="7">
    <location>
        <begin position="60"/>
        <end position="81"/>
    </location>
</feature>
<dbReference type="Gene3D" id="3.40.50.300">
    <property type="entry name" value="P-loop containing nucleotide triphosphate hydrolases"/>
    <property type="match status" value="2"/>
</dbReference>
<dbReference type="Pfam" id="PF02534">
    <property type="entry name" value="T4SS-DNA_transf"/>
    <property type="match status" value="1"/>
</dbReference>
<dbReference type="InterPro" id="IPR051539">
    <property type="entry name" value="T4SS-coupling_protein"/>
</dbReference>
<feature type="domain" description="YWFCY" evidence="8">
    <location>
        <begin position="5"/>
        <end position="148"/>
    </location>
</feature>
<gene>
    <name evidence="9" type="ORF">HYN56_19925</name>
</gene>